<protein>
    <recommendedName>
        <fullName evidence="8">Glutamate--cysteine ligase</fullName>
        <ecNumber evidence="8">6.3.2.2</ecNumber>
    </recommendedName>
    <alternativeName>
        <fullName evidence="8">Gamma-ECS</fullName>
        <shortName evidence="8">GCS</shortName>
    </alternativeName>
    <alternativeName>
        <fullName evidence="8">Gamma-glutamylcysteine synthetase</fullName>
    </alternativeName>
</protein>
<dbReference type="PANTHER" id="PTHR38761:SF1">
    <property type="entry name" value="GLUTAMATE--CYSTEINE LIGASE"/>
    <property type="match status" value="1"/>
</dbReference>
<reference evidence="11 12" key="1">
    <citation type="submission" date="2017-01" db="EMBL/GenBank/DDBJ databases">
        <title>Draft sequence of Acidihalobacter ferrooxidans strain DSM 14175 (strain V8).</title>
        <authorList>
            <person name="Khaleque H.N."/>
            <person name="Ramsay J.P."/>
            <person name="Murphy R.J.T."/>
            <person name="Kaksonen A.H."/>
            <person name="Boxall N.J."/>
            <person name="Watkin E.L.J."/>
        </authorList>
    </citation>
    <scope>NUCLEOTIDE SEQUENCE [LARGE SCALE GENOMIC DNA]</scope>
    <source>
        <strain evidence="11 12">V8</strain>
    </source>
</reference>
<dbReference type="PANTHER" id="PTHR38761">
    <property type="entry name" value="GLUTAMATE--CYSTEINE LIGASE"/>
    <property type="match status" value="1"/>
</dbReference>
<comment type="catalytic activity">
    <reaction evidence="7 8 9">
        <text>L-cysteine + L-glutamate + ATP = gamma-L-glutamyl-L-cysteine + ADP + phosphate + H(+)</text>
        <dbReference type="Rhea" id="RHEA:13285"/>
        <dbReference type="ChEBI" id="CHEBI:15378"/>
        <dbReference type="ChEBI" id="CHEBI:29985"/>
        <dbReference type="ChEBI" id="CHEBI:30616"/>
        <dbReference type="ChEBI" id="CHEBI:35235"/>
        <dbReference type="ChEBI" id="CHEBI:43474"/>
        <dbReference type="ChEBI" id="CHEBI:58173"/>
        <dbReference type="ChEBI" id="CHEBI:456216"/>
        <dbReference type="EC" id="6.3.2.2"/>
    </reaction>
</comment>
<dbReference type="GO" id="GO:0006750">
    <property type="term" value="P:glutathione biosynthetic process"/>
    <property type="evidence" value="ECO:0007669"/>
    <property type="project" value="UniProtKB-UniRule"/>
</dbReference>
<feature type="domain" description="Glutamate--cysteine ligase" evidence="10">
    <location>
        <begin position="15"/>
        <end position="385"/>
    </location>
</feature>
<evidence type="ECO:0000256" key="5">
    <source>
        <dbReference type="ARBA" id="ARBA00022741"/>
    </source>
</evidence>
<evidence type="ECO:0000256" key="8">
    <source>
        <dbReference type="HAMAP-Rule" id="MF_00578"/>
    </source>
</evidence>
<dbReference type="InterPro" id="IPR014746">
    <property type="entry name" value="Gln_synth/guanido_kin_cat_dom"/>
</dbReference>
<evidence type="ECO:0000256" key="1">
    <source>
        <dbReference type="ARBA" id="ARBA00005006"/>
    </source>
</evidence>
<proteinExistence type="inferred from homology"/>
<dbReference type="AlphaFoldDB" id="A0A1P8UKC4"/>
<keyword evidence="4 8" id="KW-0317">Glutathione biosynthesis</keyword>
<organism evidence="11 12">
    <name type="scientific">Acidihalobacter ferrooxydans</name>
    <dbReference type="NCBI Taxonomy" id="1765967"/>
    <lineage>
        <taxon>Bacteria</taxon>
        <taxon>Pseudomonadati</taxon>
        <taxon>Pseudomonadota</taxon>
        <taxon>Gammaproteobacteria</taxon>
        <taxon>Chromatiales</taxon>
        <taxon>Ectothiorhodospiraceae</taxon>
        <taxon>Acidihalobacter</taxon>
    </lineage>
</organism>
<evidence type="ECO:0000313" key="12">
    <source>
        <dbReference type="Proteomes" id="UP000243807"/>
    </source>
</evidence>
<dbReference type="EMBL" id="CP019434">
    <property type="protein sequence ID" value="APZ44289.1"/>
    <property type="molecule type" value="Genomic_DNA"/>
</dbReference>
<evidence type="ECO:0000256" key="4">
    <source>
        <dbReference type="ARBA" id="ARBA00022684"/>
    </source>
</evidence>
<dbReference type="HAMAP" id="MF_00578">
    <property type="entry name" value="Glu_cys_ligase"/>
    <property type="match status" value="1"/>
</dbReference>
<dbReference type="GO" id="GO:0005524">
    <property type="term" value="F:ATP binding"/>
    <property type="evidence" value="ECO:0007669"/>
    <property type="project" value="UniProtKB-KW"/>
</dbReference>
<evidence type="ECO:0000256" key="3">
    <source>
        <dbReference type="ARBA" id="ARBA00022598"/>
    </source>
</evidence>
<dbReference type="GO" id="GO:0005829">
    <property type="term" value="C:cytosol"/>
    <property type="evidence" value="ECO:0007669"/>
    <property type="project" value="TreeGrafter"/>
</dbReference>
<dbReference type="InterPro" id="IPR007370">
    <property type="entry name" value="Glu_cys_ligase"/>
</dbReference>
<evidence type="ECO:0000256" key="6">
    <source>
        <dbReference type="ARBA" id="ARBA00022840"/>
    </source>
</evidence>
<dbReference type="Gene3D" id="3.30.590.20">
    <property type="match status" value="1"/>
</dbReference>
<dbReference type="Proteomes" id="UP000243807">
    <property type="component" value="Chromosome"/>
</dbReference>
<keyword evidence="6 8" id="KW-0067">ATP-binding</keyword>
<comment type="pathway">
    <text evidence="1 8 9">Sulfur metabolism; glutathione biosynthesis; glutathione from L-cysteine and L-glutamate: step 1/2.</text>
</comment>
<accession>A0A1P8UKC4</accession>
<keyword evidence="12" id="KW-1185">Reference proteome</keyword>
<keyword evidence="5 8" id="KW-0547">Nucleotide-binding</keyword>
<keyword evidence="3 8" id="KW-0436">Ligase</keyword>
<comment type="similarity">
    <text evidence="2 8">Belongs to the glutamate--cysteine ligase type 1 family. Type 1 subfamily.</text>
</comment>
<evidence type="ECO:0000256" key="7">
    <source>
        <dbReference type="ARBA" id="ARBA00048819"/>
    </source>
</evidence>
<evidence type="ECO:0000256" key="2">
    <source>
        <dbReference type="ARBA" id="ARBA00008772"/>
    </source>
</evidence>
<dbReference type="STRING" id="1765967.BW247_15305"/>
<dbReference type="NCBIfam" id="TIGR01434">
    <property type="entry name" value="glu_cys_ligase"/>
    <property type="match status" value="1"/>
</dbReference>
<dbReference type="KEGG" id="afy:BW247_15305"/>
<dbReference type="UniPathway" id="UPA00142">
    <property type="reaction ID" value="UER00209"/>
</dbReference>
<dbReference type="Pfam" id="PF04262">
    <property type="entry name" value="Glu_cys_ligase"/>
    <property type="match status" value="1"/>
</dbReference>
<evidence type="ECO:0000313" key="11">
    <source>
        <dbReference type="EMBL" id="APZ44289.1"/>
    </source>
</evidence>
<dbReference type="SUPFAM" id="SSF55931">
    <property type="entry name" value="Glutamine synthetase/guanido kinase"/>
    <property type="match status" value="1"/>
</dbReference>
<dbReference type="EC" id="6.3.2.2" evidence="8"/>
<evidence type="ECO:0000256" key="9">
    <source>
        <dbReference type="RuleBase" id="RU004391"/>
    </source>
</evidence>
<dbReference type="GO" id="GO:0046872">
    <property type="term" value="F:metal ion binding"/>
    <property type="evidence" value="ECO:0007669"/>
    <property type="project" value="TreeGrafter"/>
</dbReference>
<evidence type="ECO:0000259" key="10">
    <source>
        <dbReference type="Pfam" id="PF04262"/>
    </source>
</evidence>
<dbReference type="InterPro" id="IPR006334">
    <property type="entry name" value="Glut_cys_ligase"/>
</dbReference>
<dbReference type="RefSeq" id="WP_076837932.1">
    <property type="nucleotide sequence ID" value="NZ_CP019434.1"/>
</dbReference>
<name>A0A1P8UKC4_9GAMM</name>
<gene>
    <name evidence="8" type="primary">gshA</name>
    <name evidence="11" type="ORF">BW247_15305</name>
</gene>
<sequence>MSVTYSSASEHLARFLAHGNAQHLRSNLIGLEKETLRVLADGSIARTRHPRVLGSALTNPYVTTDYSEALLELITPPSSGEQALAFLDDVHRFVYQGLDNEYLWATSMPCVLSGESSIPIAEYGPSNPGRMKHIYRVGLGHRYGRVMQVIAGVHFNFSISDLAWQTLHALAGEPGTVQDFISARYMGLVRNIQRVGWLVPYLFGASPAVCESFFVGRSSNLPRFDEHTLYEPYATSLRMGDIGYTNAKEGESGIKASYDSLASYVESLECAIGTPSERYARIGVKVDGEYRQLNDHILQIENEYYSTIRPKPLLQDDERPTIALRRHGIRYVELRSLDVNAFEPLGLGLAQMRFLETLLLFCLFADSPVISAAERDAIDINFARVAHRGREPGLELEQAGGKRLLREWAHEILDALQPFCDVLDADAGTAYRDALAQQREKVRDPEATPSARMLAEMRARGEGFHAFACRQSLAHRDAFLRRPLAQDRYAFFENIARESLQRQQSLETSDTGDFDAYLAAYFAQRA</sequence>
<dbReference type="GO" id="GO:0004357">
    <property type="term" value="F:glutamate-cysteine ligase activity"/>
    <property type="evidence" value="ECO:0007669"/>
    <property type="project" value="UniProtKB-UniRule"/>
</dbReference>